<keyword evidence="2" id="KW-1185">Reference proteome</keyword>
<sequence>NQARRLQAPL</sequence>
<accession>A0A0G4MLX1</accession>
<evidence type="ECO:0000313" key="1">
    <source>
        <dbReference type="EMBL" id="CRK35251.1"/>
    </source>
</evidence>
<feature type="non-terminal residue" evidence="1">
    <location>
        <position position="1"/>
    </location>
</feature>
<name>A0A0G4MLX1_VERLO</name>
<protein>
    <submittedName>
        <fullName evidence="1">Uncharacterized protein</fullName>
    </submittedName>
</protein>
<dbReference type="EMBL" id="CVQH01023482">
    <property type="protein sequence ID" value="CRK35251.1"/>
    <property type="molecule type" value="Genomic_DNA"/>
</dbReference>
<organism evidence="1 2">
    <name type="scientific">Verticillium longisporum</name>
    <name type="common">Verticillium dahliae var. longisporum</name>
    <dbReference type="NCBI Taxonomy" id="100787"/>
    <lineage>
        <taxon>Eukaryota</taxon>
        <taxon>Fungi</taxon>
        <taxon>Dikarya</taxon>
        <taxon>Ascomycota</taxon>
        <taxon>Pezizomycotina</taxon>
        <taxon>Sordariomycetes</taxon>
        <taxon>Hypocreomycetidae</taxon>
        <taxon>Glomerellales</taxon>
        <taxon>Plectosphaerellaceae</taxon>
        <taxon>Verticillium</taxon>
    </lineage>
</organism>
<reference evidence="1 2" key="1">
    <citation type="submission" date="2015-05" db="EMBL/GenBank/DDBJ databases">
        <authorList>
            <person name="Wang D.B."/>
            <person name="Wang M."/>
        </authorList>
    </citation>
    <scope>NUCLEOTIDE SEQUENCE [LARGE SCALE GENOMIC DNA]</scope>
    <source>
        <strain evidence="1">VL1</strain>
    </source>
</reference>
<evidence type="ECO:0000313" key="2">
    <source>
        <dbReference type="Proteomes" id="UP000044602"/>
    </source>
</evidence>
<dbReference type="Proteomes" id="UP000044602">
    <property type="component" value="Unassembled WGS sequence"/>
</dbReference>
<gene>
    <name evidence="1" type="ORF">BN1708_019743</name>
</gene>
<proteinExistence type="predicted"/>